<feature type="transmembrane region" description="Helical" evidence="6">
    <location>
        <begin position="150"/>
        <end position="173"/>
    </location>
</feature>
<dbReference type="PANTHER" id="PTHR13999:SF4">
    <property type="entry name" value="INTERFERON-INDUCED TRANSMEMBRANE PROTEIN 3"/>
    <property type="match status" value="1"/>
</dbReference>
<keyword evidence="4 6" id="KW-1133">Transmembrane helix</keyword>
<organism evidence="7 8">
    <name type="scientific">Engystomops pustulosus</name>
    <name type="common">Tungara frog</name>
    <name type="synonym">Physalaemus pustulosus</name>
    <dbReference type="NCBI Taxonomy" id="76066"/>
    <lineage>
        <taxon>Eukaryota</taxon>
        <taxon>Metazoa</taxon>
        <taxon>Chordata</taxon>
        <taxon>Craniata</taxon>
        <taxon>Vertebrata</taxon>
        <taxon>Euteleostomi</taxon>
        <taxon>Amphibia</taxon>
        <taxon>Batrachia</taxon>
        <taxon>Anura</taxon>
        <taxon>Neobatrachia</taxon>
        <taxon>Hyloidea</taxon>
        <taxon>Leptodactylidae</taxon>
        <taxon>Leiuperinae</taxon>
        <taxon>Engystomops</taxon>
    </lineage>
</organism>
<evidence type="ECO:0000256" key="5">
    <source>
        <dbReference type="ARBA" id="ARBA00023136"/>
    </source>
</evidence>
<reference evidence="7" key="1">
    <citation type="thesis" date="2020" institute="ProQuest LLC" country="789 East Eisenhower Parkway, Ann Arbor, MI, USA">
        <title>Comparative Genomics and Chromosome Evolution.</title>
        <authorList>
            <person name="Mudd A.B."/>
        </authorList>
    </citation>
    <scope>NUCLEOTIDE SEQUENCE</scope>
    <source>
        <strain evidence="7">237g6f4</strain>
        <tissue evidence="7">Blood</tissue>
    </source>
</reference>
<evidence type="ECO:0000313" key="8">
    <source>
        <dbReference type="Proteomes" id="UP000824782"/>
    </source>
</evidence>
<evidence type="ECO:0000256" key="1">
    <source>
        <dbReference type="ARBA" id="ARBA00004370"/>
    </source>
</evidence>
<proteinExistence type="inferred from homology"/>
<comment type="subcellular location">
    <subcellularLocation>
        <location evidence="1">Membrane</location>
    </subcellularLocation>
</comment>
<accession>A0AAV6Z4N9</accession>
<dbReference type="InterPro" id="IPR051517">
    <property type="entry name" value="IFITM_antiviral_protein"/>
</dbReference>
<evidence type="ECO:0000256" key="4">
    <source>
        <dbReference type="ARBA" id="ARBA00022989"/>
    </source>
</evidence>
<dbReference type="PANTHER" id="PTHR13999">
    <property type="entry name" value="INTERFERON INDUCIBLE TRANSMEMBRANE PROTEIN"/>
    <property type="match status" value="1"/>
</dbReference>
<sequence length="186" mass="21000">MISFYAAARGLRQRMSLCVITLPIHGSIDSITDIKFLSWKMETKEDIFTREEEEPSSKSSLYHAANKDDDLLKVEMVPLKDTIIQVESIKGTVASAPVRDHIIWSIVNTFYMNFCCLGFIALIFSVKSRDQKLVGNQNGARSYGTTARSLNIASSVLTVLWFLITLAVIYFNFVSLMNTIRGWFGK</sequence>
<dbReference type="Proteomes" id="UP000824782">
    <property type="component" value="Unassembled WGS sequence"/>
</dbReference>
<dbReference type="Pfam" id="PF04505">
    <property type="entry name" value="CD225"/>
    <property type="match status" value="1"/>
</dbReference>
<gene>
    <name evidence="7" type="ORF">GDO81_022253</name>
</gene>
<keyword evidence="8" id="KW-1185">Reference proteome</keyword>
<dbReference type="InterPro" id="IPR007593">
    <property type="entry name" value="CD225/Dispanin_fam"/>
</dbReference>
<comment type="caution">
    <text evidence="7">The sequence shown here is derived from an EMBL/GenBank/DDBJ whole genome shotgun (WGS) entry which is preliminary data.</text>
</comment>
<evidence type="ECO:0008006" key="9">
    <source>
        <dbReference type="Google" id="ProtNLM"/>
    </source>
</evidence>
<evidence type="ECO:0000256" key="2">
    <source>
        <dbReference type="ARBA" id="ARBA00006843"/>
    </source>
</evidence>
<dbReference type="GO" id="GO:0005886">
    <property type="term" value="C:plasma membrane"/>
    <property type="evidence" value="ECO:0007669"/>
    <property type="project" value="TreeGrafter"/>
</dbReference>
<protein>
    <recommendedName>
        <fullName evidence="9">Interferon-induced transmembrane protein 1</fullName>
    </recommendedName>
</protein>
<keyword evidence="3 6" id="KW-0812">Transmembrane</keyword>
<evidence type="ECO:0000313" key="7">
    <source>
        <dbReference type="EMBL" id="KAG8544572.1"/>
    </source>
</evidence>
<keyword evidence="5 6" id="KW-0472">Membrane</keyword>
<evidence type="ECO:0000256" key="6">
    <source>
        <dbReference type="SAM" id="Phobius"/>
    </source>
</evidence>
<comment type="similarity">
    <text evidence="2">Belongs to the CD225/Dispanin family.</text>
</comment>
<feature type="transmembrane region" description="Helical" evidence="6">
    <location>
        <begin position="102"/>
        <end position="124"/>
    </location>
</feature>
<dbReference type="AlphaFoldDB" id="A0AAV6Z4N9"/>
<evidence type="ECO:0000256" key="3">
    <source>
        <dbReference type="ARBA" id="ARBA00022692"/>
    </source>
</evidence>
<name>A0AAV6Z4N9_ENGPU</name>
<dbReference type="EMBL" id="WNYA01002161">
    <property type="protein sequence ID" value="KAG8544572.1"/>
    <property type="molecule type" value="Genomic_DNA"/>
</dbReference>